<dbReference type="InterPro" id="IPR023795">
    <property type="entry name" value="Serpin_CS"/>
</dbReference>
<name>A0AAW1U3M2_9CUCU</name>
<dbReference type="Proteomes" id="UP001431783">
    <property type="component" value="Unassembled WGS sequence"/>
</dbReference>
<dbReference type="GO" id="GO:0004867">
    <property type="term" value="F:serine-type endopeptidase inhibitor activity"/>
    <property type="evidence" value="ECO:0007669"/>
    <property type="project" value="UniProtKB-KW"/>
</dbReference>
<evidence type="ECO:0000259" key="6">
    <source>
        <dbReference type="SMART" id="SM00093"/>
    </source>
</evidence>
<comment type="similarity">
    <text evidence="1 4">Belongs to the serpin family.</text>
</comment>
<feature type="chain" id="PRO_5043587294" description="Serpin domain-containing protein" evidence="5">
    <location>
        <begin position="20"/>
        <end position="399"/>
    </location>
</feature>
<dbReference type="Pfam" id="PF00079">
    <property type="entry name" value="Serpin"/>
    <property type="match status" value="1"/>
</dbReference>
<dbReference type="AlphaFoldDB" id="A0AAW1U3M2"/>
<dbReference type="EMBL" id="JARQZJ010000032">
    <property type="protein sequence ID" value="KAK9874760.1"/>
    <property type="molecule type" value="Genomic_DNA"/>
</dbReference>
<feature type="signal peptide" evidence="5">
    <location>
        <begin position="1"/>
        <end position="19"/>
    </location>
</feature>
<evidence type="ECO:0000256" key="1">
    <source>
        <dbReference type="ARBA" id="ARBA00009500"/>
    </source>
</evidence>
<dbReference type="InterPro" id="IPR023796">
    <property type="entry name" value="Serpin_dom"/>
</dbReference>
<proteinExistence type="inferred from homology"/>
<dbReference type="SMART" id="SM00093">
    <property type="entry name" value="SERPIN"/>
    <property type="match status" value="1"/>
</dbReference>
<evidence type="ECO:0000256" key="4">
    <source>
        <dbReference type="RuleBase" id="RU000411"/>
    </source>
</evidence>
<accession>A0AAW1U3M2</accession>
<dbReference type="InterPro" id="IPR042178">
    <property type="entry name" value="Serpin_sf_1"/>
</dbReference>
<dbReference type="Gene3D" id="2.30.39.10">
    <property type="entry name" value="Alpha-1-antitrypsin, domain 1"/>
    <property type="match status" value="2"/>
</dbReference>
<dbReference type="InterPro" id="IPR042185">
    <property type="entry name" value="Serpin_sf_2"/>
</dbReference>
<protein>
    <recommendedName>
        <fullName evidence="6">Serpin domain-containing protein</fullName>
    </recommendedName>
</protein>
<evidence type="ECO:0000256" key="3">
    <source>
        <dbReference type="ARBA" id="ARBA00022900"/>
    </source>
</evidence>
<dbReference type="InterPro" id="IPR036186">
    <property type="entry name" value="Serpin_sf"/>
</dbReference>
<sequence length="399" mass="44888">MLAKKYCVVLFLGVVLASGDDTLKEFRQGTVDFSSSLYREIVKHENGNVIASPLSVQIGLALIQLGASGETALELAKGLHLPNSPEKIKESFKDLLTKLRGNEFYTLNSANKVFVKDGYTLNPDYFKLSEEIFDAGLENIDFTDTVQASQTINKWVEGKTNDKIKNLISPDMLNALTRLVLVNAVYFKANWSMPFDVYATTKRKFFKSEEENTDVTMMHQVETFNFAENKELDAKFLELPYDGGDVSFTIVLPNKKVGLNYLEKQLNEVLKPQNYSYERINLFLPKFKIESSLQLVPTLKALGIKKPFDGDESDLSGILENKERLVISDVIQKAFINVTETGTEAAAATAVAVNRVYFDTTMLPSPINFIADHPFLYFIKVQNVIVFIGRVIEMEHSVL</sequence>
<keyword evidence="3" id="KW-0722">Serine protease inhibitor</keyword>
<gene>
    <name evidence="7" type="ORF">WA026_005569</name>
</gene>
<evidence type="ECO:0000256" key="2">
    <source>
        <dbReference type="ARBA" id="ARBA00022690"/>
    </source>
</evidence>
<dbReference type="InterPro" id="IPR000215">
    <property type="entry name" value="Serpin_fam"/>
</dbReference>
<keyword evidence="2" id="KW-0646">Protease inhibitor</keyword>
<dbReference type="PROSITE" id="PS00284">
    <property type="entry name" value="SERPIN"/>
    <property type="match status" value="1"/>
</dbReference>
<evidence type="ECO:0000256" key="5">
    <source>
        <dbReference type="SAM" id="SignalP"/>
    </source>
</evidence>
<organism evidence="7 8">
    <name type="scientific">Henosepilachna vigintioctopunctata</name>
    <dbReference type="NCBI Taxonomy" id="420089"/>
    <lineage>
        <taxon>Eukaryota</taxon>
        <taxon>Metazoa</taxon>
        <taxon>Ecdysozoa</taxon>
        <taxon>Arthropoda</taxon>
        <taxon>Hexapoda</taxon>
        <taxon>Insecta</taxon>
        <taxon>Pterygota</taxon>
        <taxon>Neoptera</taxon>
        <taxon>Endopterygota</taxon>
        <taxon>Coleoptera</taxon>
        <taxon>Polyphaga</taxon>
        <taxon>Cucujiformia</taxon>
        <taxon>Coccinelloidea</taxon>
        <taxon>Coccinellidae</taxon>
        <taxon>Epilachninae</taxon>
        <taxon>Epilachnini</taxon>
        <taxon>Henosepilachna</taxon>
    </lineage>
</organism>
<evidence type="ECO:0000313" key="7">
    <source>
        <dbReference type="EMBL" id="KAK9874760.1"/>
    </source>
</evidence>
<dbReference type="GO" id="GO:0005615">
    <property type="term" value="C:extracellular space"/>
    <property type="evidence" value="ECO:0007669"/>
    <property type="project" value="InterPro"/>
</dbReference>
<evidence type="ECO:0000313" key="8">
    <source>
        <dbReference type="Proteomes" id="UP001431783"/>
    </source>
</evidence>
<dbReference type="PANTHER" id="PTHR11461">
    <property type="entry name" value="SERINE PROTEASE INHIBITOR, SERPIN"/>
    <property type="match status" value="1"/>
</dbReference>
<keyword evidence="8" id="KW-1185">Reference proteome</keyword>
<dbReference type="Gene3D" id="3.30.497.10">
    <property type="entry name" value="Antithrombin, subunit I, domain 2"/>
    <property type="match status" value="1"/>
</dbReference>
<dbReference type="SUPFAM" id="SSF56574">
    <property type="entry name" value="Serpins"/>
    <property type="match status" value="1"/>
</dbReference>
<dbReference type="PANTHER" id="PTHR11461:SF211">
    <property type="entry name" value="GH10112P-RELATED"/>
    <property type="match status" value="1"/>
</dbReference>
<comment type="caution">
    <text evidence="7">The sequence shown here is derived from an EMBL/GenBank/DDBJ whole genome shotgun (WGS) entry which is preliminary data.</text>
</comment>
<reference evidence="7 8" key="1">
    <citation type="submission" date="2023-03" db="EMBL/GenBank/DDBJ databases">
        <title>Genome insight into feeding habits of ladybird beetles.</title>
        <authorList>
            <person name="Li H.-S."/>
            <person name="Huang Y.-H."/>
            <person name="Pang H."/>
        </authorList>
    </citation>
    <scope>NUCLEOTIDE SEQUENCE [LARGE SCALE GENOMIC DNA]</scope>
    <source>
        <strain evidence="7">SYSU_2023b</strain>
        <tissue evidence="7">Whole body</tissue>
    </source>
</reference>
<keyword evidence="5" id="KW-0732">Signal</keyword>
<feature type="domain" description="Serpin" evidence="6">
    <location>
        <begin position="35"/>
        <end position="394"/>
    </location>
</feature>